<sequence>MEPMGSAKKKKKAEKSRKSEIIQIKLQIAKPGSKKYTHLDWNEMLRENGKQRDEDELRRFYDEDTLFMAKKLSETKSKSGKKIRVNLDEIQHMNRNCGYDMDDDFIDDTEAVDDSVFASKKGGFYAGRGELKAQNDVDDEDDEDDDDEEEEDSDDGGAQIQEKKQKNQQRKPLKEQQKKKKTSGESESSSSDSEAERPRLAGGPPTIRMAGGPPNGKRPAPPVVPGVRASDAAVPTMKTATTSSSSSDIVCLDDDGEPPAKKKATAATVTLKKGRMDEDEHTATTSTSNGIPTAPKLSPQKTTSSESPTSSTSTQKALTAEKASKLFDRLKSLGNRFKESKSTNFDDETMEIIRKYYDLINNSTGERVNVEPLIYTIATSFGITSEQVMKQITHAMLKKEPSTPSKTTVTATTVTPAPHEQIDWKLTPNELPSMSEMDLQMLTTIVKSWVAKKKLTTELMKKWIDEANRLKFSADQARLKFYELVQSAPDLDKTTQQQENGNEMPKHERSRKARMFLHQWVYLSRKYVEMILPTLKKDQPTDQLAQKQVAAVNALKDALKKQITLFENKKDRLADDAVYTFQFSEPVLAAIHPYLEDLVDYALANGKLDVAVTGIDTLHHVIEEKITKIQFYIEICRRLQKLSFLTVEEPMKSRLRQANEAIVKHQVVQNQKYQIKWPNGMEEPSLRGLNRELHDFTRSVLKRGVGRPSLGLKTPSSSPVKYTLSKTSGFPSLKKTTTSSGIVVKPSGAPTSSGAPSKPLGAIVTPSKPSGATTPSGNGSSGAAAVKSSGIFSKPPGVATTTCSGVTATSSKPTTSSESKNSEDVASKQRLQAMNQLVQVYLGKYVLATGNSTTAEICDSLKYPISEEMLTVLVIAVYSCGVPMASQMTMFKNILSNVGQTRMAAAITSQRIQQAQKMTEENYVKLFEYFSKLEKSAEEKKKAEQLARLEKIQEENRMKQEEKLRKEHEKQAEKEKIEARKREEKERKEREKREEKERKEREIREISERKRREEEDRIQAKRLLAQQEEDRRRKREAEEQVQKEIERRAKMEKEAADALQGLEEDLLMDDVDFLSEQQSKVDEERKMAEAKRAEERENQIRMMRAQQAQRRREDTPPPPQMTTVPQNTEPQVIPAPSFSVAPKQEAMEQPMDILNAAQEAAGLESYSTVKQEIPEKPEKPMSAFEKLASLRVRTQSADMKRGSEIQNPIQNPIQNSLFLPSNPPTPQFFPTVTQPLQHMDPPPAPNFVQNTNFQRQNSSQSHHIPAQTPQFLPQQPQVFQQRGPMFPENGNGQNMNMQQSKQGSTMNQSPQTLQHQQYPTNSYQSPIPNSMSNSSLMHTPLSNNSMVSQSPHQFSSHPSPMSQQYQTPPSVGMMNHGMVQSPMPNQSPLQHFNYPTFSPQRVQQPPQMQQMHRQQNLSQQNLMMMQQQQQNSNQMMHQMNHHNNYPPQQQ</sequence>
<dbReference type="PANTHER" id="PTHR14296">
    <property type="entry name" value="REMODELING AND SPACING FACTOR 1"/>
    <property type="match status" value="1"/>
</dbReference>
<feature type="region of interest" description="Disordered" evidence="1">
    <location>
        <begin position="1428"/>
        <end position="1450"/>
    </location>
</feature>
<feature type="compositionally biased region" description="Polar residues" evidence="1">
    <location>
        <begin position="1305"/>
        <end position="1321"/>
    </location>
</feature>
<feature type="compositionally biased region" description="Basic residues" evidence="1">
    <location>
        <begin position="166"/>
        <end position="181"/>
    </location>
</feature>
<feature type="compositionally biased region" description="Basic and acidic residues" evidence="1">
    <location>
        <begin position="1028"/>
        <end position="1042"/>
    </location>
</feature>
<dbReference type="GO" id="GO:0006355">
    <property type="term" value="P:regulation of DNA-templated transcription"/>
    <property type="evidence" value="ECO:0007669"/>
    <property type="project" value="InterPro"/>
</dbReference>
<feature type="region of interest" description="Disordered" evidence="1">
    <location>
        <begin position="1"/>
        <end position="20"/>
    </location>
</feature>
<gene>
    <name evidence="3" type="ORF">L5515_003304</name>
</gene>
<evidence type="ECO:0000313" key="4">
    <source>
        <dbReference type="Proteomes" id="UP000829354"/>
    </source>
</evidence>
<evidence type="ECO:0000259" key="2">
    <source>
        <dbReference type="Pfam" id="PF08729"/>
    </source>
</evidence>
<feature type="region of interest" description="Disordered" evidence="1">
    <location>
        <begin position="118"/>
        <end position="318"/>
    </location>
</feature>
<dbReference type="GO" id="GO:0031213">
    <property type="term" value="C:RSF complex"/>
    <property type="evidence" value="ECO:0007669"/>
    <property type="project" value="InterPro"/>
</dbReference>
<reference evidence="3 4" key="1">
    <citation type="submission" date="2022-04" db="EMBL/GenBank/DDBJ databases">
        <title>Chromosome-level reference genomes for two strains of Caenorhabditis briggsae: an improved platform for comparative genomics.</title>
        <authorList>
            <person name="Stevens L."/>
            <person name="Andersen E."/>
        </authorList>
    </citation>
    <scope>NUCLEOTIDE SEQUENCE [LARGE SCALE GENOMIC DNA]</scope>
    <source>
        <strain evidence="3">VX34</strain>
        <tissue evidence="3">Whole-organism</tissue>
    </source>
</reference>
<dbReference type="Proteomes" id="UP000829354">
    <property type="component" value="Chromosome III"/>
</dbReference>
<feature type="compositionally biased region" description="Low complexity" evidence="1">
    <location>
        <begin position="745"/>
        <end position="759"/>
    </location>
</feature>
<feature type="compositionally biased region" description="Low complexity" evidence="1">
    <location>
        <begin position="1285"/>
        <end position="1304"/>
    </location>
</feature>
<dbReference type="InterPro" id="IPR014840">
    <property type="entry name" value="HRD"/>
</dbReference>
<feature type="region of interest" description="Disordered" evidence="1">
    <location>
        <begin position="707"/>
        <end position="787"/>
    </location>
</feature>
<feature type="compositionally biased region" description="Polar residues" evidence="1">
    <location>
        <begin position="1247"/>
        <end position="1262"/>
    </location>
</feature>
<feature type="compositionally biased region" description="Low complexity" evidence="1">
    <location>
        <begin position="807"/>
        <end position="819"/>
    </location>
</feature>
<feature type="region of interest" description="Disordered" evidence="1">
    <location>
        <begin position="802"/>
        <end position="827"/>
    </location>
</feature>
<accession>A0AAE9EI07</accession>
<feature type="compositionally biased region" description="Low complexity" evidence="1">
    <location>
        <begin position="298"/>
        <end position="316"/>
    </location>
</feature>
<feature type="region of interest" description="Disordered" evidence="1">
    <location>
        <begin position="1075"/>
        <end position="1134"/>
    </location>
</feature>
<feature type="region of interest" description="Disordered" evidence="1">
    <location>
        <begin position="958"/>
        <end position="1018"/>
    </location>
</feature>
<protein>
    <recommendedName>
        <fullName evidence="2">Hpc2-related domain-containing protein</fullName>
    </recommendedName>
</protein>
<dbReference type="InterPro" id="IPR028938">
    <property type="entry name" value="Rsf1-like"/>
</dbReference>
<evidence type="ECO:0000256" key="1">
    <source>
        <dbReference type="SAM" id="MobiDB-lite"/>
    </source>
</evidence>
<proteinExistence type="predicted"/>
<feature type="region of interest" description="Disordered" evidence="1">
    <location>
        <begin position="1285"/>
        <end position="1321"/>
    </location>
</feature>
<dbReference type="EMBL" id="CP092622">
    <property type="protein sequence ID" value="UMM21766.1"/>
    <property type="molecule type" value="Genomic_DNA"/>
</dbReference>
<feature type="domain" description="Hpc2-related" evidence="2">
    <location>
        <begin position="95"/>
        <end position="131"/>
    </location>
</feature>
<feature type="compositionally biased region" description="Acidic residues" evidence="1">
    <location>
        <begin position="136"/>
        <end position="155"/>
    </location>
</feature>
<feature type="compositionally biased region" description="Low complexity" evidence="1">
    <location>
        <begin position="769"/>
        <end position="785"/>
    </location>
</feature>
<dbReference type="PANTHER" id="PTHR14296:SF3">
    <property type="entry name" value="DIKAR, ISOFORM F"/>
    <property type="match status" value="1"/>
</dbReference>
<evidence type="ECO:0000313" key="3">
    <source>
        <dbReference type="EMBL" id="UMM21766.1"/>
    </source>
</evidence>
<feature type="region of interest" description="Disordered" evidence="1">
    <location>
        <begin position="1023"/>
        <end position="1042"/>
    </location>
</feature>
<feature type="compositionally biased region" description="Low complexity" evidence="1">
    <location>
        <begin position="1348"/>
        <end position="1364"/>
    </location>
</feature>
<feature type="region of interest" description="Disordered" evidence="1">
    <location>
        <begin position="490"/>
        <end position="509"/>
    </location>
</feature>
<dbReference type="Pfam" id="PF08729">
    <property type="entry name" value="HUN"/>
    <property type="match status" value="1"/>
</dbReference>
<feature type="compositionally biased region" description="Basic and acidic residues" evidence="1">
    <location>
        <begin position="1079"/>
        <end position="1099"/>
    </location>
</feature>
<organism evidence="3 4">
    <name type="scientific">Caenorhabditis briggsae</name>
    <dbReference type="NCBI Taxonomy" id="6238"/>
    <lineage>
        <taxon>Eukaryota</taxon>
        <taxon>Metazoa</taxon>
        <taxon>Ecdysozoa</taxon>
        <taxon>Nematoda</taxon>
        <taxon>Chromadorea</taxon>
        <taxon>Rhabditida</taxon>
        <taxon>Rhabditina</taxon>
        <taxon>Rhabditomorpha</taxon>
        <taxon>Rhabditoidea</taxon>
        <taxon>Rhabditidae</taxon>
        <taxon>Peloderinae</taxon>
        <taxon>Caenorhabditis</taxon>
    </lineage>
</organism>
<feature type="region of interest" description="Disordered" evidence="1">
    <location>
        <begin position="1240"/>
        <end position="1267"/>
    </location>
</feature>
<name>A0AAE9EI07_CAEBR</name>
<feature type="compositionally biased region" description="Polar residues" evidence="1">
    <location>
        <begin position="714"/>
        <end position="741"/>
    </location>
</feature>
<keyword evidence="4" id="KW-1185">Reference proteome</keyword>
<feature type="region of interest" description="Disordered" evidence="1">
    <location>
        <begin position="1345"/>
        <end position="1366"/>
    </location>
</feature>